<feature type="binding site" evidence="11">
    <location>
        <position position="386"/>
    </location>
    <ligand>
        <name>substrate</name>
    </ligand>
</feature>
<dbReference type="InterPro" id="IPR033247">
    <property type="entry name" value="Transketolase_fam"/>
</dbReference>
<dbReference type="SMART" id="SM00861">
    <property type="entry name" value="Transket_pyr"/>
    <property type="match status" value="1"/>
</dbReference>
<dbReference type="CDD" id="cd07033">
    <property type="entry name" value="TPP_PYR_DXS_TK_like"/>
    <property type="match status" value="1"/>
</dbReference>
<comment type="function">
    <text evidence="15">Catalyzes the transfer of a two-carbon ketol group from a ketose donor to an aldose acceptor, via a covalent intermediate with the cofactor thiamine pyrophosphate.</text>
</comment>
<feature type="binding site" evidence="11">
    <location>
        <position position="463"/>
    </location>
    <ligand>
        <name>substrate</name>
    </ligand>
</feature>
<feature type="binding site" evidence="12">
    <location>
        <position position="187"/>
    </location>
    <ligand>
        <name>thiamine diphosphate</name>
        <dbReference type="ChEBI" id="CHEBI:58937"/>
    </ligand>
</feature>
<feature type="binding site" evidence="13">
    <location>
        <position position="187"/>
    </location>
    <ligand>
        <name>Mg(2+)</name>
        <dbReference type="ChEBI" id="CHEBI:18420"/>
    </ligand>
</feature>
<proteinExistence type="inferred from homology"/>
<feature type="binding site" evidence="12">
    <location>
        <position position="158"/>
    </location>
    <ligand>
        <name>thiamine diphosphate</name>
        <dbReference type="ChEBI" id="CHEBI:58937"/>
    </ligand>
</feature>
<dbReference type="PROSITE" id="PS00802">
    <property type="entry name" value="TRANSKETOLASE_2"/>
    <property type="match status" value="1"/>
</dbReference>
<evidence type="ECO:0000256" key="11">
    <source>
        <dbReference type="PIRSR" id="PIRSR605478-2"/>
    </source>
</evidence>
<feature type="site" description="Important for catalytic activity" evidence="14">
    <location>
        <position position="264"/>
    </location>
</feature>
<keyword evidence="5 13" id="KW-0479">Metal-binding</keyword>
<dbReference type="FunFam" id="3.40.50.970:FF:000003">
    <property type="entry name" value="Transketolase"/>
    <property type="match status" value="1"/>
</dbReference>
<keyword evidence="7 12" id="KW-0786">Thiamine pyrophosphate</keyword>
<reference evidence="18 19" key="1">
    <citation type="journal article" date="2010" name="Stand. Genomic Sci.">
        <title>Complete genome sequence of Conexibacter woesei type strain (ID131577).</title>
        <authorList>
            <person name="Pukall R."/>
            <person name="Lapidus A."/>
            <person name="Glavina Del Rio T."/>
            <person name="Copeland A."/>
            <person name="Tice H."/>
            <person name="Cheng J.-F."/>
            <person name="Lucas S."/>
            <person name="Chen F."/>
            <person name="Nolan M."/>
            <person name="Bruce D."/>
            <person name="Goodwin L."/>
            <person name="Pitluck S."/>
            <person name="Mavromatis K."/>
            <person name="Ivanova N."/>
            <person name="Ovchinnikova G."/>
            <person name="Pati A."/>
            <person name="Chen A."/>
            <person name="Palaniappan K."/>
            <person name="Land M."/>
            <person name="Hauser L."/>
            <person name="Chang Y.-J."/>
            <person name="Jeffries C.D."/>
            <person name="Chain P."/>
            <person name="Meincke L."/>
            <person name="Sims D."/>
            <person name="Brettin T."/>
            <person name="Detter J.C."/>
            <person name="Rohde M."/>
            <person name="Goeker M."/>
            <person name="Bristow J."/>
            <person name="Eisen J.A."/>
            <person name="Markowitz V."/>
            <person name="Kyrpides N.C."/>
            <person name="Klenk H.-P."/>
            <person name="Hugenholtz P."/>
        </authorList>
    </citation>
    <scope>NUCLEOTIDE SEQUENCE [LARGE SCALE GENOMIC DNA]</scope>
    <source>
        <strain evidence="19">DSM 14684 / CIP 108061 / JCM 11494 / NBRC 100937 / ID131577</strain>
    </source>
</reference>
<feature type="binding site" evidence="12">
    <location>
        <begin position="119"/>
        <end position="121"/>
    </location>
    <ligand>
        <name>thiamine diphosphate</name>
        <dbReference type="ChEBI" id="CHEBI:58937"/>
    </ligand>
</feature>
<dbReference type="eggNOG" id="COG0021">
    <property type="taxonomic scope" value="Bacteria"/>
</dbReference>
<evidence type="ECO:0000256" key="12">
    <source>
        <dbReference type="PIRSR" id="PIRSR605478-3"/>
    </source>
</evidence>
<feature type="binding site" evidence="12">
    <location>
        <position position="439"/>
    </location>
    <ligand>
        <name>thiamine diphosphate</name>
        <dbReference type="ChEBI" id="CHEBI:58937"/>
    </ligand>
</feature>
<comment type="subunit">
    <text evidence="2 15">Homodimer.</text>
</comment>
<dbReference type="PANTHER" id="PTHR43522:SF2">
    <property type="entry name" value="TRANSKETOLASE 1-RELATED"/>
    <property type="match status" value="1"/>
</dbReference>
<dbReference type="Proteomes" id="UP000008229">
    <property type="component" value="Chromosome"/>
</dbReference>
<evidence type="ECO:0000256" key="3">
    <source>
        <dbReference type="ARBA" id="ARBA00013152"/>
    </source>
</evidence>
<dbReference type="GO" id="GO:0005829">
    <property type="term" value="C:cytosol"/>
    <property type="evidence" value="ECO:0007669"/>
    <property type="project" value="TreeGrafter"/>
</dbReference>
<reference evidence="19" key="2">
    <citation type="submission" date="2010-01" db="EMBL/GenBank/DDBJ databases">
        <title>The complete genome of Conexibacter woesei DSM 14684.</title>
        <authorList>
            <consortium name="US DOE Joint Genome Institute (JGI-PGF)"/>
            <person name="Lucas S."/>
            <person name="Copeland A."/>
            <person name="Lapidus A."/>
            <person name="Glavina del Rio T."/>
            <person name="Dalin E."/>
            <person name="Tice H."/>
            <person name="Bruce D."/>
            <person name="Goodwin L."/>
            <person name="Pitluck S."/>
            <person name="Kyrpides N."/>
            <person name="Mavromatis K."/>
            <person name="Ivanova N."/>
            <person name="Mikhailova N."/>
            <person name="Chertkov O."/>
            <person name="Brettin T."/>
            <person name="Detter J.C."/>
            <person name="Han C."/>
            <person name="Larimer F."/>
            <person name="Land M."/>
            <person name="Hauser L."/>
            <person name="Markowitz V."/>
            <person name="Cheng J.-F."/>
            <person name="Hugenholtz P."/>
            <person name="Woyke T."/>
            <person name="Wu D."/>
            <person name="Pukall R."/>
            <person name="Steenblock K."/>
            <person name="Schneider S."/>
            <person name="Klenk H.-P."/>
            <person name="Eisen J.A."/>
        </authorList>
    </citation>
    <scope>NUCLEOTIDE SEQUENCE [LARGE SCALE GENOMIC DNA]</scope>
    <source>
        <strain evidence="19">DSM 14684 / CIP 108061 / JCM 11494 / NBRC 100937 / ID131577</strain>
    </source>
</reference>
<dbReference type="InterPro" id="IPR020826">
    <property type="entry name" value="Transketolase_BS"/>
</dbReference>
<comment type="cofactor">
    <cofactor evidence="15">
        <name>Mg(2+)</name>
        <dbReference type="ChEBI" id="CHEBI:18420"/>
    </cofactor>
    <cofactor evidence="15">
        <name>Ca(2+)</name>
        <dbReference type="ChEBI" id="CHEBI:29108"/>
    </cofactor>
    <cofactor evidence="15">
        <name>Mn(2+)</name>
        <dbReference type="ChEBI" id="CHEBI:29035"/>
    </cofactor>
    <cofactor evidence="15">
        <name>Co(2+)</name>
        <dbReference type="ChEBI" id="CHEBI:48828"/>
    </cofactor>
    <text evidence="15">Binds 1 Mg(2+) ion per subunit. Can also utilize other divalent metal cations, such as Ca(2+), Mn(2+) and Co(2+).</text>
</comment>
<feature type="binding site" evidence="11">
    <location>
        <position position="522"/>
    </location>
    <ligand>
        <name>substrate</name>
    </ligand>
</feature>
<evidence type="ECO:0000256" key="14">
    <source>
        <dbReference type="PIRSR" id="PIRSR605478-5"/>
    </source>
</evidence>
<evidence type="ECO:0000256" key="1">
    <source>
        <dbReference type="ARBA" id="ARBA00007131"/>
    </source>
</evidence>
<feature type="domain" description="Transketolase-like pyrimidine-binding" evidence="17">
    <location>
        <begin position="356"/>
        <end position="527"/>
    </location>
</feature>
<evidence type="ECO:0000256" key="6">
    <source>
        <dbReference type="ARBA" id="ARBA00022842"/>
    </source>
</evidence>
<feature type="binding site" evidence="11">
    <location>
        <position position="359"/>
    </location>
    <ligand>
        <name>substrate</name>
    </ligand>
</feature>
<sequence>MATTAQSTEQLAVDTIRTLAMDAVQNTGNGHPGMPMGMAPVGYLLFSEVMRHNPTDPHWPDRDRFVLSAGHGSMLLYACLHLSGYDVTMDDIKHFRQWGSRTPGHPEVHHTPGVETTTGPLGQGFANAVGMAIAERFLREHFGAEVQDHRIYGICSDGDLMEGVSAEAASLAGHLGLGHLIFLYDHNHISIDGHTSLTFDTEDVNERFDAYGWHTQDVDDVTDLDALRAAIAAAQQETGRPSLIRVRSKIGYPAPNKQDTPGAHGAALGEDEVRATKEVMGWDPDQHFVVPDGVYDLFSAVEDGKRHQAAWEERYQSWRAADGERATRWDLAWAGKPLPGLDAALPQFDPADKPSLATRSAGGTTLQTIARFLPTMVGGSADLNESVKTGIAADGPYSREQATRNVYWGIREHAMGAAVNGLALHGGIVKPYGGTFLQFADYMRPALRLSALMHLPVVWVYTHDSVALGEDGPTHQPVEHLAALRAIPGLTLIRPSDANETAEAWRVAVEDVDGPVVLVLTRQNVPTLERPPYAPAKGIDKGAYVLADADDAVATIVGTGSEVSVALGARDLLAAEGVAARVVAMPSWELFEAQDQAYRDEVLPPGQPKVAVEAGIAMGWERWVDATVSIERFGASAAGEKILEEYGITAAAVAERVRSLLT</sequence>
<keyword evidence="6 13" id="KW-0460">Magnesium</keyword>
<comment type="cofactor">
    <cofactor evidence="13">
        <name>Mg(2+)</name>
        <dbReference type="ChEBI" id="CHEBI:18420"/>
    </cofactor>
    <text evidence="13">Binds 1 Mg(2+) ion per subunit. Can also utilize other divalent metal cations, such as Ca(2+), Mn(2+) and Co(2+).</text>
</comment>
<dbReference type="Gene3D" id="3.40.50.920">
    <property type="match status" value="1"/>
</dbReference>
<keyword evidence="19" id="KW-1185">Reference proteome</keyword>
<dbReference type="InterPro" id="IPR049557">
    <property type="entry name" value="Transketolase_CS"/>
</dbReference>
<dbReference type="GO" id="GO:0004802">
    <property type="term" value="F:transketolase activity"/>
    <property type="evidence" value="ECO:0007669"/>
    <property type="project" value="UniProtKB-UniRule"/>
</dbReference>
<dbReference type="HOGENOM" id="CLU_009227_0_1_11"/>
<dbReference type="InterPro" id="IPR005478">
    <property type="entry name" value="Transketolase_bac-like"/>
</dbReference>
<dbReference type="EC" id="2.2.1.1" evidence="3 9"/>
<dbReference type="PANTHER" id="PTHR43522">
    <property type="entry name" value="TRANSKETOLASE"/>
    <property type="match status" value="1"/>
</dbReference>
<organism evidence="18 19">
    <name type="scientific">Conexibacter woesei (strain DSM 14684 / CCUG 47730 / CIP 108061 / JCM 11494 / NBRC 100937 / ID131577)</name>
    <dbReference type="NCBI Taxonomy" id="469383"/>
    <lineage>
        <taxon>Bacteria</taxon>
        <taxon>Bacillati</taxon>
        <taxon>Actinomycetota</taxon>
        <taxon>Thermoleophilia</taxon>
        <taxon>Solirubrobacterales</taxon>
        <taxon>Conexibacteraceae</taxon>
        <taxon>Conexibacter</taxon>
    </lineage>
</organism>
<feature type="binding site" evidence="11">
    <location>
        <position position="471"/>
    </location>
    <ligand>
        <name>substrate</name>
    </ligand>
</feature>
<dbReference type="KEGG" id="cwo:Cwoe_0103"/>
<feature type="region of interest" description="Disordered" evidence="16">
    <location>
        <begin position="101"/>
        <end position="120"/>
    </location>
</feature>
<comment type="cofactor">
    <cofactor evidence="12">
        <name>thiamine diphosphate</name>
        <dbReference type="ChEBI" id="CHEBI:58937"/>
    </cofactor>
    <text evidence="12">Binds 1 thiamine pyrophosphate per subunit. During the reaction, the substrate forms a covalent intermediate with the cofactor.</text>
</comment>
<dbReference type="Pfam" id="PF00456">
    <property type="entry name" value="Transketolase_N"/>
    <property type="match status" value="1"/>
</dbReference>
<dbReference type="AlphaFoldDB" id="D3F4W1"/>
<dbReference type="NCBIfam" id="TIGR00232">
    <property type="entry name" value="tktlase_bact"/>
    <property type="match status" value="1"/>
</dbReference>
<dbReference type="SUPFAM" id="SSF52518">
    <property type="entry name" value="Thiamin diphosphate-binding fold (THDP-binding)"/>
    <property type="match status" value="2"/>
</dbReference>
<evidence type="ECO:0000256" key="4">
    <source>
        <dbReference type="ARBA" id="ARBA00022679"/>
    </source>
</evidence>
<evidence type="ECO:0000256" key="8">
    <source>
        <dbReference type="ARBA" id="ARBA00049473"/>
    </source>
</evidence>
<dbReference type="Pfam" id="PF02779">
    <property type="entry name" value="Transket_pyr"/>
    <property type="match status" value="1"/>
</dbReference>
<dbReference type="EMBL" id="CP001854">
    <property type="protein sequence ID" value="ADB48539.1"/>
    <property type="molecule type" value="Genomic_DNA"/>
</dbReference>
<comment type="similarity">
    <text evidence="1 15">Belongs to the transketolase family.</text>
</comment>
<feature type="binding site" evidence="13">
    <location>
        <position position="157"/>
    </location>
    <ligand>
        <name>Mg(2+)</name>
        <dbReference type="ChEBI" id="CHEBI:18420"/>
    </ligand>
</feature>
<evidence type="ECO:0000256" key="7">
    <source>
        <dbReference type="ARBA" id="ARBA00023052"/>
    </source>
</evidence>
<dbReference type="GO" id="GO:0000287">
    <property type="term" value="F:magnesium ion binding"/>
    <property type="evidence" value="ECO:0007669"/>
    <property type="project" value="UniProtKB-ARBA"/>
</dbReference>
<dbReference type="PROSITE" id="PS00801">
    <property type="entry name" value="TRANSKETOLASE_1"/>
    <property type="match status" value="1"/>
</dbReference>
<name>D3F4W1_CONWI</name>
<evidence type="ECO:0000256" key="10">
    <source>
        <dbReference type="PIRSR" id="PIRSR605478-1"/>
    </source>
</evidence>
<keyword evidence="15" id="KW-0106">Calcium</keyword>
<feature type="binding site" evidence="12">
    <location>
        <position position="264"/>
    </location>
    <ligand>
        <name>thiamine diphosphate</name>
        <dbReference type="ChEBI" id="CHEBI:58937"/>
    </ligand>
</feature>
<evidence type="ECO:0000256" key="15">
    <source>
        <dbReference type="RuleBase" id="RU004996"/>
    </source>
</evidence>
<dbReference type="InterPro" id="IPR029061">
    <property type="entry name" value="THDP-binding"/>
</dbReference>
<gene>
    <name evidence="18" type="ordered locus">Cwoe_0103</name>
</gene>
<feature type="binding site" evidence="12">
    <location>
        <position position="71"/>
    </location>
    <ligand>
        <name>thiamine diphosphate</name>
        <dbReference type="ChEBI" id="CHEBI:58937"/>
    </ligand>
</feature>
<keyword evidence="4 15" id="KW-0808">Transferase</keyword>
<dbReference type="STRING" id="469383.Cwoe_0103"/>
<comment type="catalytic activity">
    <reaction evidence="8 15">
        <text>D-sedoheptulose 7-phosphate + D-glyceraldehyde 3-phosphate = aldehydo-D-ribose 5-phosphate + D-xylulose 5-phosphate</text>
        <dbReference type="Rhea" id="RHEA:10508"/>
        <dbReference type="ChEBI" id="CHEBI:57483"/>
        <dbReference type="ChEBI" id="CHEBI:57737"/>
        <dbReference type="ChEBI" id="CHEBI:58273"/>
        <dbReference type="ChEBI" id="CHEBI:59776"/>
        <dbReference type="EC" id="2.2.1.1"/>
    </reaction>
</comment>
<feature type="binding site" evidence="11">
    <location>
        <position position="264"/>
    </location>
    <ligand>
        <name>substrate</name>
    </ligand>
</feature>
<dbReference type="FunFam" id="3.40.50.970:FF:000004">
    <property type="entry name" value="Transketolase"/>
    <property type="match status" value="1"/>
</dbReference>
<feature type="binding site" evidence="11">
    <location>
        <position position="475"/>
    </location>
    <ligand>
        <name>substrate</name>
    </ligand>
</feature>
<evidence type="ECO:0000256" key="16">
    <source>
        <dbReference type="SAM" id="MobiDB-lite"/>
    </source>
</evidence>
<dbReference type="RefSeq" id="WP_012931592.1">
    <property type="nucleotide sequence ID" value="NC_013739.1"/>
</dbReference>
<accession>D3F4W1</accession>
<dbReference type="InterPro" id="IPR005474">
    <property type="entry name" value="Transketolase_N"/>
</dbReference>
<feature type="active site" description="Proton donor" evidence="10">
    <location>
        <position position="412"/>
    </location>
</feature>
<dbReference type="InterPro" id="IPR055152">
    <property type="entry name" value="Transketolase-like_C_2"/>
</dbReference>
<feature type="binding site" evidence="11">
    <location>
        <position position="31"/>
    </location>
    <ligand>
        <name>substrate</name>
    </ligand>
</feature>
<evidence type="ECO:0000313" key="18">
    <source>
        <dbReference type="EMBL" id="ADB48539.1"/>
    </source>
</evidence>
<evidence type="ECO:0000256" key="2">
    <source>
        <dbReference type="ARBA" id="ARBA00011738"/>
    </source>
</evidence>
<dbReference type="InterPro" id="IPR009014">
    <property type="entry name" value="Transketo_C/PFOR_II"/>
</dbReference>
<evidence type="ECO:0000313" key="19">
    <source>
        <dbReference type="Proteomes" id="UP000008229"/>
    </source>
</evidence>
<dbReference type="CDD" id="cd02012">
    <property type="entry name" value="TPP_TK"/>
    <property type="match status" value="1"/>
</dbReference>
<dbReference type="Gene3D" id="3.40.50.970">
    <property type="match status" value="2"/>
</dbReference>
<evidence type="ECO:0000256" key="9">
    <source>
        <dbReference type="NCBIfam" id="TIGR00232"/>
    </source>
</evidence>
<evidence type="ECO:0000259" key="17">
    <source>
        <dbReference type="SMART" id="SM00861"/>
    </source>
</evidence>
<dbReference type="Pfam" id="PF22613">
    <property type="entry name" value="Transketolase_C_1"/>
    <property type="match status" value="1"/>
</dbReference>
<dbReference type="InterPro" id="IPR005475">
    <property type="entry name" value="Transketolase-like_Pyr-bd"/>
</dbReference>
<dbReference type="GO" id="GO:0006098">
    <property type="term" value="P:pentose-phosphate shunt"/>
    <property type="evidence" value="ECO:0007669"/>
    <property type="project" value="TreeGrafter"/>
</dbReference>
<feature type="binding site" evidence="13">
    <location>
        <position position="189"/>
    </location>
    <ligand>
        <name>Mg(2+)</name>
        <dbReference type="ChEBI" id="CHEBI:18420"/>
    </ligand>
</feature>
<feature type="site" description="Important for catalytic activity" evidence="14">
    <location>
        <position position="31"/>
    </location>
</feature>
<protein>
    <recommendedName>
        <fullName evidence="3 9">Transketolase</fullName>
        <ecNumber evidence="3 9">2.2.1.1</ecNumber>
    </recommendedName>
</protein>
<evidence type="ECO:0000256" key="13">
    <source>
        <dbReference type="PIRSR" id="PIRSR605478-4"/>
    </source>
</evidence>
<dbReference type="SUPFAM" id="SSF52922">
    <property type="entry name" value="TK C-terminal domain-like"/>
    <property type="match status" value="1"/>
</dbReference>
<evidence type="ECO:0000256" key="5">
    <source>
        <dbReference type="ARBA" id="ARBA00022723"/>
    </source>
</evidence>